<dbReference type="Pfam" id="PF00176">
    <property type="entry name" value="SNF2-rel_dom"/>
    <property type="match status" value="1"/>
</dbReference>
<dbReference type="InterPro" id="IPR038718">
    <property type="entry name" value="SNF2-like_sf"/>
</dbReference>
<dbReference type="InterPro" id="IPR050628">
    <property type="entry name" value="SNF2_RAD54_helicase_TF"/>
</dbReference>
<dbReference type="SMART" id="SM00487">
    <property type="entry name" value="DEXDc"/>
    <property type="match status" value="1"/>
</dbReference>
<proteinExistence type="predicted"/>
<dbReference type="InterPro" id="IPR014001">
    <property type="entry name" value="Helicase_ATP-bd"/>
</dbReference>
<evidence type="ECO:0000256" key="5">
    <source>
        <dbReference type="SAM" id="MobiDB-lite"/>
    </source>
</evidence>
<dbReference type="PANTHER" id="PTHR45626">
    <property type="entry name" value="TRANSCRIPTION TERMINATION FACTOR 2-RELATED"/>
    <property type="match status" value="1"/>
</dbReference>
<keyword evidence="1" id="KW-0547">Nucleotide-binding</keyword>
<reference evidence="7" key="2">
    <citation type="journal article" date="2023" name="Science">
        <title>Genomic signatures of disease resistance in endangered staghorn corals.</title>
        <authorList>
            <person name="Vollmer S.V."/>
            <person name="Selwyn J.D."/>
            <person name="Despard B.A."/>
            <person name="Roesel C.L."/>
        </authorList>
    </citation>
    <scope>NUCLEOTIDE SEQUENCE</scope>
    <source>
        <strain evidence="7">K2</strain>
    </source>
</reference>
<keyword evidence="4" id="KW-0067">ATP-binding</keyword>
<accession>A0AAD9V6A6</accession>
<dbReference type="GO" id="GO:0005634">
    <property type="term" value="C:nucleus"/>
    <property type="evidence" value="ECO:0007669"/>
    <property type="project" value="TreeGrafter"/>
</dbReference>
<sequence>MAKFESLVIKDKSSENVESEEEKSRTSPTPIEISDDNVLVGPWLSVDKEMKSTEGGHKSGSPVKETTATLIVCPVSVLSTWTDQICRHVHQDVSLQVYMYYGRGRLRDVEFLRERDIVLTTYFTLASDYRRDHSPLHKIKWFRVILDEGHIIRNPQTQLTKTMWDLEASRRWVLTGTPIQNRLDDLWSVVRFLRLEPFDDKNSWDSAVAMSVRRGCPQGVNRLQKLIKHISIRRLKSDKHEGKPLVELPPRTVVKQEVELSKKERELYDSMQKDGQLIIRR</sequence>
<dbReference type="GO" id="GO:0006281">
    <property type="term" value="P:DNA repair"/>
    <property type="evidence" value="ECO:0007669"/>
    <property type="project" value="TreeGrafter"/>
</dbReference>
<protein>
    <submittedName>
        <fullName evidence="7">Helicase-like transcription factor</fullName>
    </submittedName>
</protein>
<organism evidence="7 8">
    <name type="scientific">Acropora cervicornis</name>
    <name type="common">Staghorn coral</name>
    <dbReference type="NCBI Taxonomy" id="6130"/>
    <lineage>
        <taxon>Eukaryota</taxon>
        <taxon>Metazoa</taxon>
        <taxon>Cnidaria</taxon>
        <taxon>Anthozoa</taxon>
        <taxon>Hexacorallia</taxon>
        <taxon>Scleractinia</taxon>
        <taxon>Astrocoeniina</taxon>
        <taxon>Acroporidae</taxon>
        <taxon>Acropora</taxon>
    </lineage>
</organism>
<evidence type="ECO:0000256" key="1">
    <source>
        <dbReference type="ARBA" id="ARBA00022741"/>
    </source>
</evidence>
<dbReference type="PANTHER" id="PTHR45626:SF17">
    <property type="entry name" value="HELICASE-LIKE TRANSCRIPTION FACTOR"/>
    <property type="match status" value="1"/>
</dbReference>
<dbReference type="GO" id="GO:0005524">
    <property type="term" value="F:ATP binding"/>
    <property type="evidence" value="ECO:0007669"/>
    <property type="project" value="UniProtKB-KW"/>
</dbReference>
<keyword evidence="8" id="KW-1185">Reference proteome</keyword>
<comment type="caution">
    <text evidence="7">The sequence shown here is derived from an EMBL/GenBank/DDBJ whole genome shotgun (WGS) entry which is preliminary data.</text>
</comment>
<dbReference type="SUPFAM" id="SSF52540">
    <property type="entry name" value="P-loop containing nucleoside triphosphate hydrolases"/>
    <property type="match status" value="1"/>
</dbReference>
<keyword evidence="3 7" id="KW-0347">Helicase</keyword>
<gene>
    <name evidence="7" type="ORF">P5673_013826</name>
</gene>
<feature type="region of interest" description="Disordered" evidence="5">
    <location>
        <begin position="1"/>
        <end position="32"/>
    </location>
</feature>
<evidence type="ECO:0000256" key="4">
    <source>
        <dbReference type="ARBA" id="ARBA00022840"/>
    </source>
</evidence>
<dbReference type="Proteomes" id="UP001249851">
    <property type="component" value="Unassembled WGS sequence"/>
</dbReference>
<dbReference type="PROSITE" id="PS51192">
    <property type="entry name" value="HELICASE_ATP_BIND_1"/>
    <property type="match status" value="1"/>
</dbReference>
<evidence type="ECO:0000256" key="2">
    <source>
        <dbReference type="ARBA" id="ARBA00022801"/>
    </source>
</evidence>
<dbReference type="GO" id="GO:0016787">
    <property type="term" value="F:hydrolase activity"/>
    <property type="evidence" value="ECO:0007669"/>
    <property type="project" value="UniProtKB-KW"/>
</dbReference>
<dbReference type="GO" id="GO:0004386">
    <property type="term" value="F:helicase activity"/>
    <property type="evidence" value="ECO:0007669"/>
    <property type="project" value="UniProtKB-KW"/>
</dbReference>
<evidence type="ECO:0000313" key="8">
    <source>
        <dbReference type="Proteomes" id="UP001249851"/>
    </source>
</evidence>
<dbReference type="EMBL" id="JARQWQ010000027">
    <property type="protein sequence ID" value="KAK2562863.1"/>
    <property type="molecule type" value="Genomic_DNA"/>
</dbReference>
<dbReference type="AlphaFoldDB" id="A0AAD9V6A6"/>
<evidence type="ECO:0000259" key="6">
    <source>
        <dbReference type="PROSITE" id="PS51192"/>
    </source>
</evidence>
<evidence type="ECO:0000313" key="7">
    <source>
        <dbReference type="EMBL" id="KAK2562863.1"/>
    </source>
</evidence>
<dbReference type="InterPro" id="IPR000330">
    <property type="entry name" value="SNF2_N"/>
</dbReference>
<dbReference type="Gene3D" id="3.40.50.10810">
    <property type="entry name" value="Tandem AAA-ATPase domain"/>
    <property type="match status" value="1"/>
</dbReference>
<keyword evidence="2" id="KW-0378">Hydrolase</keyword>
<feature type="domain" description="Helicase ATP-binding" evidence="6">
    <location>
        <begin position="69"/>
        <end position="196"/>
    </location>
</feature>
<dbReference type="GO" id="GO:0008094">
    <property type="term" value="F:ATP-dependent activity, acting on DNA"/>
    <property type="evidence" value="ECO:0007669"/>
    <property type="project" value="TreeGrafter"/>
</dbReference>
<reference evidence="7" key="1">
    <citation type="journal article" date="2023" name="G3 (Bethesda)">
        <title>Whole genome assembly and annotation of the endangered Caribbean coral Acropora cervicornis.</title>
        <authorList>
            <person name="Selwyn J.D."/>
            <person name="Vollmer S.V."/>
        </authorList>
    </citation>
    <scope>NUCLEOTIDE SEQUENCE</scope>
    <source>
        <strain evidence="7">K2</strain>
    </source>
</reference>
<evidence type="ECO:0000256" key="3">
    <source>
        <dbReference type="ARBA" id="ARBA00022806"/>
    </source>
</evidence>
<dbReference type="InterPro" id="IPR027417">
    <property type="entry name" value="P-loop_NTPase"/>
</dbReference>
<name>A0AAD9V6A6_ACRCE</name>